<proteinExistence type="predicted"/>
<keyword evidence="11" id="KW-1185">Reference proteome</keyword>
<feature type="transmembrane region" description="Helical" evidence="8">
    <location>
        <begin position="140"/>
        <end position="160"/>
    </location>
</feature>
<dbReference type="Pfam" id="PF07690">
    <property type="entry name" value="MFS_1"/>
    <property type="match status" value="1"/>
</dbReference>
<comment type="caution">
    <text evidence="10">The sequence shown here is derived from an EMBL/GenBank/DDBJ whole genome shotgun (WGS) entry which is preliminary data.</text>
</comment>
<evidence type="ECO:0000256" key="1">
    <source>
        <dbReference type="ARBA" id="ARBA00004651"/>
    </source>
</evidence>
<feature type="transmembrane region" description="Helical" evidence="8">
    <location>
        <begin position="359"/>
        <end position="385"/>
    </location>
</feature>
<comment type="subcellular location">
    <subcellularLocation>
        <location evidence="1">Cell membrane</location>
        <topology evidence="1">Multi-pass membrane protein</topology>
    </subcellularLocation>
</comment>
<feature type="transmembrane region" description="Helical" evidence="8">
    <location>
        <begin position="476"/>
        <end position="498"/>
    </location>
</feature>
<feature type="transmembrane region" description="Helical" evidence="8">
    <location>
        <begin position="335"/>
        <end position="353"/>
    </location>
</feature>
<dbReference type="PANTHER" id="PTHR42718:SF47">
    <property type="entry name" value="METHYL VIOLOGEN RESISTANCE PROTEIN SMVA"/>
    <property type="match status" value="1"/>
</dbReference>
<dbReference type="InterPro" id="IPR020846">
    <property type="entry name" value="MFS_dom"/>
</dbReference>
<dbReference type="PANTHER" id="PTHR42718">
    <property type="entry name" value="MAJOR FACILITATOR SUPERFAMILY MULTIDRUG TRANSPORTER MFSC"/>
    <property type="match status" value="1"/>
</dbReference>
<dbReference type="CDD" id="cd17321">
    <property type="entry name" value="MFS_MMR_MDR_like"/>
    <property type="match status" value="1"/>
</dbReference>
<evidence type="ECO:0000313" key="10">
    <source>
        <dbReference type="EMBL" id="GIH67810.1"/>
    </source>
</evidence>
<evidence type="ECO:0000259" key="9">
    <source>
        <dbReference type="PROSITE" id="PS50850"/>
    </source>
</evidence>
<feature type="transmembrane region" description="Helical" evidence="8">
    <location>
        <begin position="12"/>
        <end position="38"/>
    </location>
</feature>
<dbReference type="Gene3D" id="1.20.1720.10">
    <property type="entry name" value="Multidrug resistance protein D"/>
    <property type="match status" value="1"/>
</dbReference>
<dbReference type="InterPro" id="IPR036259">
    <property type="entry name" value="MFS_trans_sf"/>
</dbReference>
<feature type="transmembrane region" description="Helical" evidence="8">
    <location>
        <begin position="305"/>
        <end position="323"/>
    </location>
</feature>
<dbReference type="GO" id="GO:0022857">
    <property type="term" value="F:transmembrane transporter activity"/>
    <property type="evidence" value="ECO:0007669"/>
    <property type="project" value="InterPro"/>
</dbReference>
<evidence type="ECO:0000313" key="11">
    <source>
        <dbReference type="Proteomes" id="UP000610966"/>
    </source>
</evidence>
<keyword evidence="5 8" id="KW-1133">Transmembrane helix</keyword>
<dbReference type="GO" id="GO:0005886">
    <property type="term" value="C:plasma membrane"/>
    <property type="evidence" value="ECO:0007669"/>
    <property type="project" value="UniProtKB-SubCell"/>
</dbReference>
<evidence type="ECO:0000256" key="7">
    <source>
        <dbReference type="SAM" id="MobiDB-lite"/>
    </source>
</evidence>
<dbReference type="Gene3D" id="1.20.1250.20">
    <property type="entry name" value="MFS general substrate transporter like domains"/>
    <property type="match status" value="1"/>
</dbReference>
<dbReference type="InterPro" id="IPR011701">
    <property type="entry name" value="MFS"/>
</dbReference>
<sequence length="529" mass="54172">MADDQAPATGRRAWIGLAVLALPTMLLSLDISVLFLALPHLSTDLGADSTQQLWITDIYGFMTAGFLVTMGTLGDRIGRRKLLLIGATAFSLVSLVAAFSVSAEMLIIARALLGIVGATLLPSTLALITNMFHNPRQLGSAIAIWATSFMVGVALGPVIGGALLESFWWGSVFLVSLPVMGLLLVTAPFLLPEYRDPAGGRLDLPSVALSLATILPIVYGLKELTRSGWGVPSVAALLAGVLMGVAFVTRQSRLAHPLLDVRLFRHRSFSGALTVGMLVGALQTGTGLLVAIYLQSVAGLSPLQAGLWLVLPALALVVSINVTPRLARRIRPAHILAGGMAIAMLGQLMIAQIDGSAGPIALLIGVSVVYFGVGPVGGLINQVALGCAPPEKAGSAASMVSTGGEFGVALGVAVFGTIGAAVYRGQLTLPAGVPADVAQAGVDGGVSGAVAAAARLPEALGTELVRLAREAFTSGLNVVAAVSVVAFCALGVLALTLLRQVGPLTGHGDHGGHPEPVVRHEELAVSSDR</sequence>
<evidence type="ECO:0000256" key="2">
    <source>
        <dbReference type="ARBA" id="ARBA00022448"/>
    </source>
</evidence>
<accession>A0A8J3R3P6</accession>
<dbReference type="AlphaFoldDB" id="A0A8J3R3P6"/>
<keyword evidence="3" id="KW-1003">Cell membrane</keyword>
<dbReference type="Proteomes" id="UP000610966">
    <property type="component" value="Unassembled WGS sequence"/>
</dbReference>
<dbReference type="EMBL" id="BOOG01000002">
    <property type="protein sequence ID" value="GIH67810.1"/>
    <property type="molecule type" value="Genomic_DNA"/>
</dbReference>
<evidence type="ECO:0000256" key="3">
    <source>
        <dbReference type="ARBA" id="ARBA00022475"/>
    </source>
</evidence>
<feature type="transmembrane region" description="Helical" evidence="8">
    <location>
        <begin position="166"/>
        <end position="190"/>
    </location>
</feature>
<evidence type="ECO:0000256" key="4">
    <source>
        <dbReference type="ARBA" id="ARBA00022692"/>
    </source>
</evidence>
<evidence type="ECO:0000256" key="5">
    <source>
        <dbReference type="ARBA" id="ARBA00022989"/>
    </source>
</evidence>
<feature type="transmembrane region" description="Helical" evidence="8">
    <location>
        <begin position="269"/>
        <end position="293"/>
    </location>
</feature>
<dbReference type="SUPFAM" id="SSF103473">
    <property type="entry name" value="MFS general substrate transporter"/>
    <property type="match status" value="1"/>
</dbReference>
<gene>
    <name evidence="10" type="ORF">Mth01_00630</name>
</gene>
<evidence type="ECO:0000256" key="6">
    <source>
        <dbReference type="ARBA" id="ARBA00023136"/>
    </source>
</evidence>
<feature type="transmembrane region" description="Helical" evidence="8">
    <location>
        <begin position="82"/>
        <end position="101"/>
    </location>
</feature>
<feature type="transmembrane region" description="Helical" evidence="8">
    <location>
        <begin position="202"/>
        <end position="221"/>
    </location>
</feature>
<keyword evidence="6 8" id="KW-0472">Membrane</keyword>
<feature type="transmembrane region" description="Helical" evidence="8">
    <location>
        <begin position="58"/>
        <end position="75"/>
    </location>
</feature>
<feature type="region of interest" description="Disordered" evidence="7">
    <location>
        <begin position="507"/>
        <end position="529"/>
    </location>
</feature>
<keyword evidence="2" id="KW-0813">Transport</keyword>
<reference evidence="10" key="1">
    <citation type="submission" date="2021-01" db="EMBL/GenBank/DDBJ databases">
        <title>Whole genome shotgun sequence of Sphaerimonospora thailandensis NBRC 107569.</title>
        <authorList>
            <person name="Komaki H."/>
            <person name="Tamura T."/>
        </authorList>
    </citation>
    <scope>NUCLEOTIDE SEQUENCE</scope>
    <source>
        <strain evidence="10">NBRC 107569</strain>
    </source>
</reference>
<feature type="transmembrane region" description="Helical" evidence="8">
    <location>
        <begin position="107"/>
        <end position="128"/>
    </location>
</feature>
<organism evidence="10 11">
    <name type="scientific">Sphaerimonospora thailandensis</name>
    <dbReference type="NCBI Taxonomy" id="795644"/>
    <lineage>
        <taxon>Bacteria</taxon>
        <taxon>Bacillati</taxon>
        <taxon>Actinomycetota</taxon>
        <taxon>Actinomycetes</taxon>
        <taxon>Streptosporangiales</taxon>
        <taxon>Streptosporangiaceae</taxon>
        <taxon>Sphaerimonospora</taxon>
    </lineage>
</organism>
<feature type="transmembrane region" description="Helical" evidence="8">
    <location>
        <begin position="406"/>
        <end position="423"/>
    </location>
</feature>
<keyword evidence="4 8" id="KW-0812">Transmembrane</keyword>
<dbReference type="RefSeq" id="WP_204009504.1">
    <property type="nucleotide sequence ID" value="NZ_BOOG01000002.1"/>
</dbReference>
<dbReference type="PROSITE" id="PS50850">
    <property type="entry name" value="MFS"/>
    <property type="match status" value="1"/>
</dbReference>
<feature type="transmembrane region" description="Helical" evidence="8">
    <location>
        <begin position="227"/>
        <end position="248"/>
    </location>
</feature>
<name>A0A8J3R3P6_9ACTN</name>
<feature type="domain" description="Major facilitator superfamily (MFS) profile" evidence="9">
    <location>
        <begin position="16"/>
        <end position="503"/>
    </location>
</feature>
<protein>
    <submittedName>
        <fullName evidence="10">MFS transporter</fullName>
    </submittedName>
</protein>
<evidence type="ECO:0000256" key="8">
    <source>
        <dbReference type="SAM" id="Phobius"/>
    </source>
</evidence>